<feature type="compositionally biased region" description="Basic residues" evidence="1">
    <location>
        <begin position="230"/>
        <end position="244"/>
    </location>
</feature>
<protein>
    <submittedName>
        <fullName evidence="2">ABC transporter, permease protein 2 (Cluster 5, nickel/peptides/opines)</fullName>
    </submittedName>
</protein>
<accession>A0A6J4UPH3</accession>
<evidence type="ECO:0000313" key="2">
    <source>
        <dbReference type="EMBL" id="CAA9553989.1"/>
    </source>
</evidence>
<dbReference type="AlphaFoldDB" id="A0A6J4UPH3"/>
<name>A0A6J4UPH3_9BACT</name>
<feature type="region of interest" description="Disordered" evidence="1">
    <location>
        <begin position="1"/>
        <end position="64"/>
    </location>
</feature>
<feature type="region of interest" description="Disordered" evidence="1">
    <location>
        <begin position="165"/>
        <end position="417"/>
    </location>
</feature>
<feature type="compositionally biased region" description="Low complexity" evidence="1">
    <location>
        <begin position="381"/>
        <end position="394"/>
    </location>
</feature>
<feature type="non-terminal residue" evidence="2">
    <location>
        <position position="417"/>
    </location>
</feature>
<feature type="compositionally biased region" description="Basic and acidic residues" evidence="1">
    <location>
        <begin position="334"/>
        <end position="358"/>
    </location>
</feature>
<evidence type="ECO:0000256" key="1">
    <source>
        <dbReference type="SAM" id="MobiDB-lite"/>
    </source>
</evidence>
<feature type="compositionally biased region" description="Basic and acidic residues" evidence="1">
    <location>
        <begin position="279"/>
        <end position="294"/>
    </location>
</feature>
<feature type="non-terminal residue" evidence="2">
    <location>
        <position position="1"/>
    </location>
</feature>
<proteinExistence type="predicted"/>
<feature type="compositionally biased region" description="Basic and acidic residues" evidence="1">
    <location>
        <begin position="308"/>
        <end position="326"/>
    </location>
</feature>
<feature type="compositionally biased region" description="Basic residues" evidence="1">
    <location>
        <begin position="399"/>
        <end position="417"/>
    </location>
</feature>
<gene>
    <name evidence="2" type="ORF">AVDCRST_MAG59-2011</name>
</gene>
<sequence>GRYRPHLRPHEGDRHAVTSGARARGNLRSDGTGRLGAGTARPVPRPRRAPAHVRRRRAGGGRHAGAVDVAALSQAPPGDDWRWCRHRVLPGGGAGRLSVLRRPRGLRRPARADRSAAGPVLPRRSVQPPRLRDGWRARPGYVQAGLHRGSDPDHPLDLLRPRLRLQAVRGHPGGYAPDRGRRRKSGGNAFPNGDRPGGSRHVVAGDVRHPHLAHDRARRRRRQPGPGRDPRRHLRVLRWLRRHGHSADHRDPPLGPDDPAVDGAGGGDAEDMDGYPGLLRDHDHHFPDRLDRAGAGRSRPVPLAARGGFRDGGRFGRRPPIADHLRPHGAALPEPHHRRDDAGAAGDDHQRDRAELPRSRPAAAGHQLGRVAAAGPERPDGGALAVAAAAGAAGDPRHPRLQLPRRRPPRCRRSVRV</sequence>
<reference evidence="2" key="1">
    <citation type="submission" date="2020-02" db="EMBL/GenBank/DDBJ databases">
        <authorList>
            <person name="Meier V. D."/>
        </authorList>
    </citation>
    <scope>NUCLEOTIDE SEQUENCE</scope>
    <source>
        <strain evidence="2">AVDCRST_MAG59</strain>
    </source>
</reference>
<dbReference type="EMBL" id="CADCWF010000126">
    <property type="protein sequence ID" value="CAA9553989.1"/>
    <property type="molecule type" value="Genomic_DNA"/>
</dbReference>
<feature type="region of interest" description="Disordered" evidence="1">
    <location>
        <begin position="106"/>
        <end position="135"/>
    </location>
</feature>
<feature type="compositionally biased region" description="Basic residues" evidence="1">
    <location>
        <begin position="44"/>
        <end position="60"/>
    </location>
</feature>
<organism evidence="2">
    <name type="scientific">uncultured Thermomicrobiales bacterium</name>
    <dbReference type="NCBI Taxonomy" id="1645740"/>
    <lineage>
        <taxon>Bacteria</taxon>
        <taxon>Pseudomonadati</taxon>
        <taxon>Thermomicrobiota</taxon>
        <taxon>Thermomicrobia</taxon>
        <taxon>Thermomicrobiales</taxon>
        <taxon>environmental samples</taxon>
    </lineage>
</organism>
<feature type="compositionally biased region" description="Basic and acidic residues" evidence="1">
    <location>
        <begin position="206"/>
        <end position="215"/>
    </location>
</feature>